<dbReference type="CDD" id="cd06267">
    <property type="entry name" value="PBP1_LacI_sugar_binding-like"/>
    <property type="match status" value="1"/>
</dbReference>
<dbReference type="Proteomes" id="UP000426246">
    <property type="component" value="Chromosome"/>
</dbReference>
<dbReference type="RefSeq" id="WP_155700214.1">
    <property type="nucleotide sequence ID" value="NZ_CP034235.1"/>
</dbReference>
<dbReference type="EMBL" id="CP034235">
    <property type="protein sequence ID" value="QGQ95197.1"/>
    <property type="molecule type" value="Genomic_DNA"/>
</dbReference>
<dbReference type="PANTHER" id="PTHR30146:SF109">
    <property type="entry name" value="HTH-TYPE TRANSCRIPTIONAL REGULATOR GALS"/>
    <property type="match status" value="1"/>
</dbReference>
<dbReference type="PROSITE" id="PS50949">
    <property type="entry name" value="HTH_GNTR"/>
    <property type="match status" value="1"/>
</dbReference>
<keyword evidence="6" id="KW-1185">Reference proteome</keyword>
<evidence type="ECO:0000313" key="6">
    <source>
        <dbReference type="Proteomes" id="UP000426246"/>
    </source>
</evidence>
<dbReference type="Gene3D" id="1.10.10.10">
    <property type="entry name" value="Winged helix-like DNA-binding domain superfamily/Winged helix DNA-binding domain"/>
    <property type="match status" value="1"/>
</dbReference>
<dbReference type="AlphaFoldDB" id="A0A6B8RH21"/>
<evidence type="ECO:0000256" key="1">
    <source>
        <dbReference type="ARBA" id="ARBA00023015"/>
    </source>
</evidence>
<keyword evidence="1" id="KW-0805">Transcription regulation</keyword>
<evidence type="ECO:0000256" key="2">
    <source>
        <dbReference type="ARBA" id="ARBA00023125"/>
    </source>
</evidence>
<gene>
    <name evidence="5" type="ORF">EHS13_10015</name>
</gene>
<dbReference type="InterPro" id="IPR036390">
    <property type="entry name" value="WH_DNA-bd_sf"/>
</dbReference>
<reference evidence="6" key="1">
    <citation type="submission" date="2018-11" db="EMBL/GenBank/DDBJ databases">
        <title>Complete genome sequence of Paenibacillus sp. ML311-T8.</title>
        <authorList>
            <person name="Nam Y.-D."/>
            <person name="Kang J."/>
            <person name="Chung W.-H."/>
            <person name="Park Y.S."/>
        </authorList>
    </citation>
    <scope>NUCLEOTIDE SEQUENCE [LARGE SCALE GENOMIC DNA]</scope>
    <source>
        <strain evidence="6">ML311-T8</strain>
    </source>
</reference>
<dbReference type="Gene3D" id="3.40.50.2300">
    <property type="match status" value="2"/>
</dbReference>
<dbReference type="GO" id="GO:0003700">
    <property type="term" value="F:DNA-binding transcription factor activity"/>
    <property type="evidence" value="ECO:0007669"/>
    <property type="project" value="InterPro"/>
</dbReference>
<keyword evidence="3" id="KW-0804">Transcription</keyword>
<evidence type="ECO:0000313" key="5">
    <source>
        <dbReference type="EMBL" id="QGQ95197.1"/>
    </source>
</evidence>
<dbReference type="SMART" id="SM00345">
    <property type="entry name" value="HTH_GNTR"/>
    <property type="match status" value="1"/>
</dbReference>
<dbReference type="Pfam" id="PF13377">
    <property type="entry name" value="Peripla_BP_3"/>
    <property type="match status" value="1"/>
</dbReference>
<proteinExistence type="predicted"/>
<protein>
    <submittedName>
        <fullName evidence="5">GntR family transcriptional regulator</fullName>
    </submittedName>
</protein>
<organism evidence="5 6">
    <name type="scientific">Paenibacillus psychroresistens</name>
    <dbReference type="NCBI Taxonomy" id="1778678"/>
    <lineage>
        <taxon>Bacteria</taxon>
        <taxon>Bacillati</taxon>
        <taxon>Bacillota</taxon>
        <taxon>Bacilli</taxon>
        <taxon>Bacillales</taxon>
        <taxon>Paenibacillaceae</taxon>
        <taxon>Paenibacillus</taxon>
    </lineage>
</organism>
<dbReference type="Pfam" id="PF00392">
    <property type="entry name" value="GntR"/>
    <property type="match status" value="1"/>
</dbReference>
<dbReference type="OrthoDB" id="9813468at2"/>
<evidence type="ECO:0000259" key="4">
    <source>
        <dbReference type="PROSITE" id="PS50949"/>
    </source>
</evidence>
<dbReference type="InterPro" id="IPR028082">
    <property type="entry name" value="Peripla_BP_I"/>
</dbReference>
<dbReference type="PANTHER" id="PTHR30146">
    <property type="entry name" value="LACI-RELATED TRANSCRIPTIONAL REPRESSOR"/>
    <property type="match status" value="1"/>
</dbReference>
<accession>A0A6B8RH21</accession>
<evidence type="ECO:0000256" key="3">
    <source>
        <dbReference type="ARBA" id="ARBA00023163"/>
    </source>
</evidence>
<keyword evidence="2" id="KW-0238">DNA-binding</keyword>
<dbReference type="KEGG" id="ppsc:EHS13_10015"/>
<dbReference type="CDD" id="cd07377">
    <property type="entry name" value="WHTH_GntR"/>
    <property type="match status" value="1"/>
</dbReference>
<dbReference type="InterPro" id="IPR000524">
    <property type="entry name" value="Tscrpt_reg_HTH_GntR"/>
</dbReference>
<dbReference type="GO" id="GO:0000976">
    <property type="term" value="F:transcription cis-regulatory region binding"/>
    <property type="evidence" value="ECO:0007669"/>
    <property type="project" value="TreeGrafter"/>
</dbReference>
<dbReference type="SUPFAM" id="SSF53822">
    <property type="entry name" value="Periplasmic binding protein-like I"/>
    <property type="match status" value="1"/>
</dbReference>
<sequence>MEQDHKIYMYQQIVNDYKQKILSGELKPHDSIPNQSDLARLYNTSEMTSRRALSELVLEDLIYRIRSKGTFVKDQKSGIERSSKIIKPLPQLKRIYFAHPGVKMRMFTLDFYRNLLSGIQAICEENDVEFRILDLGPKFELPDEEDAGYVLITDVPTARMDYVEALQQWKKEERKMVTVQFSYPHLQIPYVIEDNLTGGYLATQHLLSLGHRRIGIILTGTSQLHLNHEFSLRLQGYKLALSLYHIDFDPELVSVVDKMYEDESMGAEGFEALMSLSEPPTAIFAVGDYKALGVINAARERSLSIPNDLSVIGYDNEMFGEHIDPGLTTIDHNTYLFGTRAAEMLLFNWKPYNAAETVVDTVVPKLIIRDSTKEYTQD</sequence>
<dbReference type="InterPro" id="IPR046335">
    <property type="entry name" value="LacI/GalR-like_sensor"/>
</dbReference>
<dbReference type="InterPro" id="IPR036388">
    <property type="entry name" value="WH-like_DNA-bd_sf"/>
</dbReference>
<name>A0A6B8RH21_9BACL</name>
<feature type="domain" description="HTH gntR-type" evidence="4">
    <location>
        <begin position="7"/>
        <end position="75"/>
    </location>
</feature>
<dbReference type="SUPFAM" id="SSF46785">
    <property type="entry name" value="Winged helix' DNA-binding domain"/>
    <property type="match status" value="1"/>
</dbReference>